<dbReference type="PANTHER" id="PTHR43180">
    <property type="entry name" value="3-OXOACYL-(ACYL-CARRIER-PROTEIN) REDUCTASE (AFU_ORTHOLOGUE AFUA_6G11210)"/>
    <property type="match status" value="1"/>
</dbReference>
<evidence type="ECO:0000256" key="1">
    <source>
        <dbReference type="ARBA" id="ARBA00006484"/>
    </source>
</evidence>
<dbReference type="Gene3D" id="3.40.50.720">
    <property type="entry name" value="NAD(P)-binding Rossmann-like Domain"/>
    <property type="match status" value="1"/>
</dbReference>
<proteinExistence type="inferred from homology"/>
<dbReference type="InterPro" id="IPR036291">
    <property type="entry name" value="NAD(P)-bd_dom_sf"/>
</dbReference>
<organism evidence="3 4">
    <name type="scientific">Olpidium bornovanus</name>
    <dbReference type="NCBI Taxonomy" id="278681"/>
    <lineage>
        <taxon>Eukaryota</taxon>
        <taxon>Fungi</taxon>
        <taxon>Fungi incertae sedis</taxon>
        <taxon>Olpidiomycota</taxon>
        <taxon>Olpidiomycotina</taxon>
        <taxon>Olpidiomycetes</taxon>
        <taxon>Olpidiales</taxon>
        <taxon>Olpidiaceae</taxon>
        <taxon>Olpidium</taxon>
    </lineage>
</organism>
<dbReference type="Proteomes" id="UP000673691">
    <property type="component" value="Unassembled WGS sequence"/>
</dbReference>
<reference evidence="3 4" key="1">
    <citation type="journal article" name="Sci. Rep.">
        <title>Genome-scale phylogenetic analyses confirm Olpidium as the closest living zoosporic fungus to the non-flagellated, terrestrial fungi.</title>
        <authorList>
            <person name="Chang Y."/>
            <person name="Rochon D."/>
            <person name="Sekimoto S."/>
            <person name="Wang Y."/>
            <person name="Chovatia M."/>
            <person name="Sandor L."/>
            <person name="Salamov A."/>
            <person name="Grigoriev I.V."/>
            <person name="Stajich J.E."/>
            <person name="Spatafora J.W."/>
        </authorList>
    </citation>
    <scope>NUCLEOTIDE SEQUENCE [LARGE SCALE GENOMIC DNA]</scope>
    <source>
        <strain evidence="3">S191</strain>
    </source>
</reference>
<evidence type="ECO:0000313" key="4">
    <source>
        <dbReference type="Proteomes" id="UP000673691"/>
    </source>
</evidence>
<accession>A0A8H7ZTY9</accession>
<dbReference type="GO" id="GO:0016491">
    <property type="term" value="F:oxidoreductase activity"/>
    <property type="evidence" value="ECO:0007669"/>
    <property type="project" value="UniProtKB-KW"/>
</dbReference>
<dbReference type="Pfam" id="PF00106">
    <property type="entry name" value="adh_short"/>
    <property type="match status" value="2"/>
</dbReference>
<keyword evidence="4" id="KW-1185">Reference proteome</keyword>
<sequence length="229" mass="24554">MVGRLNGKVAVVTGAASGIGLESSLLFAKEGAKVVCVDLDIAGATEVVGKIAKLVGLADSAIPFRADVSKEQDVKAAVDAAVEKFGKRRPASSRGQTTRTRWKVPPNAKIPAGRLDVMFNNAGQEPMSRENLVTLPSLLRTLPRGLKRRENLLKKKRATFLFRDLTMNINLKGVWWGCKYAVLAMRKFGGGSIINTASFVAIMGAATPQLACKIPKQDGTGRRRPPASL</sequence>
<protein>
    <submittedName>
        <fullName evidence="3">Uncharacterized protein</fullName>
    </submittedName>
</protein>
<evidence type="ECO:0000256" key="2">
    <source>
        <dbReference type="ARBA" id="ARBA00023002"/>
    </source>
</evidence>
<gene>
    <name evidence="3" type="ORF">BJ554DRAFT_427</name>
</gene>
<dbReference type="PRINTS" id="PR00081">
    <property type="entry name" value="GDHRDH"/>
</dbReference>
<dbReference type="OrthoDB" id="417891at2759"/>
<dbReference type="EMBL" id="JAEFCI010007219">
    <property type="protein sequence ID" value="KAG5459199.1"/>
    <property type="molecule type" value="Genomic_DNA"/>
</dbReference>
<evidence type="ECO:0000313" key="3">
    <source>
        <dbReference type="EMBL" id="KAG5459199.1"/>
    </source>
</evidence>
<dbReference type="AlphaFoldDB" id="A0A8H7ZTY9"/>
<feature type="non-terminal residue" evidence="3">
    <location>
        <position position="229"/>
    </location>
</feature>
<dbReference type="SUPFAM" id="SSF51735">
    <property type="entry name" value="NAD(P)-binding Rossmann-fold domains"/>
    <property type="match status" value="1"/>
</dbReference>
<keyword evidence="2" id="KW-0560">Oxidoreductase</keyword>
<dbReference type="PANTHER" id="PTHR43180:SF66">
    <property type="entry name" value="SHORT-CHAIN DEHYDROGENASE_REDUCTASE FAMILY PROTEIN"/>
    <property type="match status" value="1"/>
</dbReference>
<name>A0A8H7ZTY9_9FUNG</name>
<comment type="similarity">
    <text evidence="1">Belongs to the short-chain dehydrogenases/reductases (SDR) family.</text>
</comment>
<comment type="caution">
    <text evidence="3">The sequence shown here is derived from an EMBL/GenBank/DDBJ whole genome shotgun (WGS) entry which is preliminary data.</text>
</comment>
<dbReference type="InterPro" id="IPR002347">
    <property type="entry name" value="SDR_fam"/>
</dbReference>